<feature type="non-terminal residue" evidence="1">
    <location>
        <position position="1"/>
    </location>
</feature>
<accession>A0A8J2JXY7</accession>
<organism evidence="1 2">
    <name type="scientific">Allacma fusca</name>
    <dbReference type="NCBI Taxonomy" id="39272"/>
    <lineage>
        <taxon>Eukaryota</taxon>
        <taxon>Metazoa</taxon>
        <taxon>Ecdysozoa</taxon>
        <taxon>Arthropoda</taxon>
        <taxon>Hexapoda</taxon>
        <taxon>Collembola</taxon>
        <taxon>Symphypleona</taxon>
        <taxon>Sminthuridae</taxon>
        <taxon>Allacma</taxon>
    </lineage>
</organism>
<feature type="non-terminal residue" evidence="1">
    <location>
        <position position="20"/>
    </location>
</feature>
<name>A0A8J2JXY7_9HEXA</name>
<dbReference type="AlphaFoldDB" id="A0A8J2JXY7"/>
<sequence>RQITAKQVLSAYIAKSLTAT</sequence>
<comment type="caution">
    <text evidence="1">The sequence shown here is derived from an EMBL/GenBank/DDBJ whole genome shotgun (WGS) entry which is preliminary data.</text>
</comment>
<proteinExistence type="predicted"/>
<dbReference type="Proteomes" id="UP000708208">
    <property type="component" value="Unassembled WGS sequence"/>
</dbReference>
<evidence type="ECO:0000313" key="1">
    <source>
        <dbReference type="EMBL" id="CAG7726013.1"/>
    </source>
</evidence>
<gene>
    <name evidence="1" type="ORF">AFUS01_LOCUS14945</name>
</gene>
<reference evidence="1" key="1">
    <citation type="submission" date="2021-06" db="EMBL/GenBank/DDBJ databases">
        <authorList>
            <person name="Hodson N. C."/>
            <person name="Mongue J. A."/>
            <person name="Jaron S. K."/>
        </authorList>
    </citation>
    <scope>NUCLEOTIDE SEQUENCE</scope>
</reference>
<keyword evidence="2" id="KW-1185">Reference proteome</keyword>
<dbReference type="EMBL" id="CAJVCH010129659">
    <property type="protein sequence ID" value="CAG7726013.1"/>
    <property type="molecule type" value="Genomic_DNA"/>
</dbReference>
<evidence type="ECO:0000313" key="2">
    <source>
        <dbReference type="Proteomes" id="UP000708208"/>
    </source>
</evidence>
<protein>
    <submittedName>
        <fullName evidence="1">Uncharacterized protein</fullName>
    </submittedName>
</protein>